<comment type="caution">
    <text evidence="6">The sequence shown here is derived from an EMBL/GenBank/DDBJ whole genome shotgun (WGS) entry which is preliminary data.</text>
</comment>
<evidence type="ECO:0000256" key="3">
    <source>
        <dbReference type="ARBA" id="ARBA00023004"/>
    </source>
</evidence>
<comment type="cofactor">
    <cofactor evidence="1 4">
        <name>heme</name>
        <dbReference type="ChEBI" id="CHEBI:30413"/>
    </cofactor>
</comment>
<dbReference type="SUPFAM" id="SSF48264">
    <property type="entry name" value="Cytochrome P450"/>
    <property type="match status" value="1"/>
</dbReference>
<proteinExistence type="inferred from homology"/>
<dbReference type="OMA" id="TTSAFIC"/>
<dbReference type="GO" id="GO:0005506">
    <property type="term" value="F:iron ion binding"/>
    <property type="evidence" value="ECO:0007669"/>
    <property type="project" value="InterPro"/>
</dbReference>
<reference evidence="6 7" key="1">
    <citation type="submission" date="2018-05" db="EMBL/GenBank/DDBJ databases">
        <title>Draft genome sequence of Scytalidium lignicola DSM 105466, a ubiquitous saprotrophic fungus.</title>
        <authorList>
            <person name="Buettner E."/>
            <person name="Gebauer A.M."/>
            <person name="Hofrichter M."/>
            <person name="Liers C."/>
            <person name="Kellner H."/>
        </authorList>
    </citation>
    <scope>NUCLEOTIDE SEQUENCE [LARGE SCALE GENOMIC DNA]</scope>
    <source>
        <strain evidence="6 7">DSM 105466</strain>
    </source>
</reference>
<keyword evidence="4 5" id="KW-0349">Heme</keyword>
<feature type="non-terminal residue" evidence="6">
    <location>
        <position position="481"/>
    </location>
</feature>
<gene>
    <name evidence="6" type="ORF">B7463_g8849</name>
</gene>
<evidence type="ECO:0000313" key="7">
    <source>
        <dbReference type="Proteomes" id="UP000258309"/>
    </source>
</evidence>
<dbReference type="OrthoDB" id="3934656at2759"/>
<dbReference type="InterPro" id="IPR001128">
    <property type="entry name" value="Cyt_P450"/>
</dbReference>
<sequence>MFSAFNPTENFVLPTLLVKLQESLQLPELLKRLQKIGYITAIRVAPNLLAFNQAPLLPEVYHRKVDKTDFYSTGILGEIAPPFQTLKHADHAMKRKRIASSFSMSNLRRLESEMDDHICELVSIFRENFAKTEKPVDFACYAQWFVYDLVTHLAFGAPLGFVREGRDIGGLIQHFHNMSPLAGFIAALPWLANPLLKNPIAKYFFIPRPGDSSGTGQIMKFRDDMLQDRLKDRFAEGYDDFLSNLLKSRNEDGSLITIEEVKAECFVLMVAASDTTSAFICPFVNYVTQNPQVYSKLVEEISNFERKGLLSNPVVKYDETNNMPYFMACVKETLRYSPSTPMIMPRHVAKGGMTINSTFIPEKTEIGANPYVVHRDTTIYGADAHIFNPERWLEDEERLKKMDKYLMSFGYGTRVCLGKNIAQLETQKLCCQLFRDFSIDIVDRNNPWRSANWAIMIYWDQWLRIKERKHTEREIVQPKAS</sequence>
<dbReference type="CDD" id="cd11060">
    <property type="entry name" value="CYP57A1-like"/>
    <property type="match status" value="1"/>
</dbReference>
<name>A0A3E2H2L5_SCYLI</name>
<dbReference type="InterPro" id="IPR050121">
    <property type="entry name" value="Cytochrome_P450_monoxygenase"/>
</dbReference>
<dbReference type="Proteomes" id="UP000258309">
    <property type="component" value="Unassembled WGS sequence"/>
</dbReference>
<dbReference type="EMBL" id="NCSJ02000204">
    <property type="protein sequence ID" value="RFU27482.1"/>
    <property type="molecule type" value="Genomic_DNA"/>
</dbReference>
<dbReference type="GO" id="GO:0020037">
    <property type="term" value="F:heme binding"/>
    <property type="evidence" value="ECO:0007669"/>
    <property type="project" value="InterPro"/>
</dbReference>
<dbReference type="InterPro" id="IPR002401">
    <property type="entry name" value="Cyt_P450_E_grp-I"/>
</dbReference>
<feature type="non-terminal residue" evidence="6">
    <location>
        <position position="1"/>
    </location>
</feature>
<dbReference type="Gene3D" id="1.10.630.10">
    <property type="entry name" value="Cytochrome P450"/>
    <property type="match status" value="1"/>
</dbReference>
<dbReference type="STRING" id="5539.A0A3E2H2L5"/>
<dbReference type="PANTHER" id="PTHR24305:SF85">
    <property type="entry name" value="P450, PUTATIVE (EUROFUNG)-RELATED"/>
    <property type="match status" value="1"/>
</dbReference>
<dbReference type="PRINTS" id="PR00385">
    <property type="entry name" value="P450"/>
</dbReference>
<keyword evidence="5" id="KW-0503">Monooxygenase</keyword>
<evidence type="ECO:0000256" key="1">
    <source>
        <dbReference type="ARBA" id="ARBA00001971"/>
    </source>
</evidence>
<dbReference type="AlphaFoldDB" id="A0A3E2H2L5"/>
<accession>A0A3E2H2L5</accession>
<keyword evidence="7" id="KW-1185">Reference proteome</keyword>
<dbReference type="InterPro" id="IPR017972">
    <property type="entry name" value="Cyt_P450_CS"/>
</dbReference>
<evidence type="ECO:0000256" key="2">
    <source>
        <dbReference type="ARBA" id="ARBA00022723"/>
    </source>
</evidence>
<comment type="similarity">
    <text evidence="5">Belongs to the cytochrome P450 family.</text>
</comment>
<dbReference type="PROSITE" id="PS00086">
    <property type="entry name" value="CYTOCHROME_P450"/>
    <property type="match status" value="1"/>
</dbReference>
<protein>
    <submittedName>
        <fullName evidence="6">Uncharacterized protein</fullName>
    </submittedName>
</protein>
<dbReference type="GO" id="GO:0004497">
    <property type="term" value="F:monooxygenase activity"/>
    <property type="evidence" value="ECO:0007669"/>
    <property type="project" value="UniProtKB-KW"/>
</dbReference>
<dbReference type="Pfam" id="PF00067">
    <property type="entry name" value="p450"/>
    <property type="match status" value="1"/>
</dbReference>
<organism evidence="6 7">
    <name type="scientific">Scytalidium lignicola</name>
    <name type="common">Hyphomycete</name>
    <dbReference type="NCBI Taxonomy" id="5539"/>
    <lineage>
        <taxon>Eukaryota</taxon>
        <taxon>Fungi</taxon>
        <taxon>Dikarya</taxon>
        <taxon>Ascomycota</taxon>
        <taxon>Pezizomycotina</taxon>
        <taxon>Leotiomycetes</taxon>
        <taxon>Leotiomycetes incertae sedis</taxon>
        <taxon>Scytalidium</taxon>
    </lineage>
</organism>
<dbReference type="InterPro" id="IPR036396">
    <property type="entry name" value="Cyt_P450_sf"/>
</dbReference>
<keyword evidence="3 4" id="KW-0408">Iron</keyword>
<keyword evidence="2 4" id="KW-0479">Metal-binding</keyword>
<dbReference type="PRINTS" id="PR00463">
    <property type="entry name" value="EP450I"/>
</dbReference>
<evidence type="ECO:0000256" key="4">
    <source>
        <dbReference type="PIRSR" id="PIRSR602401-1"/>
    </source>
</evidence>
<keyword evidence="5" id="KW-0560">Oxidoreductase</keyword>
<evidence type="ECO:0000313" key="6">
    <source>
        <dbReference type="EMBL" id="RFU27482.1"/>
    </source>
</evidence>
<dbReference type="GO" id="GO:0016705">
    <property type="term" value="F:oxidoreductase activity, acting on paired donors, with incorporation or reduction of molecular oxygen"/>
    <property type="evidence" value="ECO:0007669"/>
    <property type="project" value="InterPro"/>
</dbReference>
<feature type="binding site" description="axial binding residue" evidence="4">
    <location>
        <position position="416"/>
    </location>
    <ligand>
        <name>heme</name>
        <dbReference type="ChEBI" id="CHEBI:30413"/>
    </ligand>
    <ligandPart>
        <name>Fe</name>
        <dbReference type="ChEBI" id="CHEBI:18248"/>
    </ligandPart>
</feature>
<evidence type="ECO:0000256" key="5">
    <source>
        <dbReference type="RuleBase" id="RU000461"/>
    </source>
</evidence>
<dbReference type="PANTHER" id="PTHR24305">
    <property type="entry name" value="CYTOCHROME P450"/>
    <property type="match status" value="1"/>
</dbReference>